<dbReference type="GeneID" id="30200180"/>
<proteinExistence type="predicted"/>
<keyword evidence="3" id="KW-1185">Reference proteome</keyword>
<dbReference type="PANTHER" id="PTHR10094:SF25">
    <property type="entry name" value="SCP2 STEROL-BINDING DOMAIN-CONTAINING PROTEIN 1"/>
    <property type="match status" value="1"/>
</dbReference>
<evidence type="ECO:0000313" key="3">
    <source>
        <dbReference type="Proteomes" id="UP000094112"/>
    </source>
</evidence>
<dbReference type="PANTHER" id="PTHR10094">
    <property type="entry name" value="STEROL CARRIER PROTEIN 2 SCP-2 FAMILY PROTEIN"/>
    <property type="match status" value="1"/>
</dbReference>
<dbReference type="InterPro" id="IPR036527">
    <property type="entry name" value="SCP2_sterol-bd_dom_sf"/>
</dbReference>
<organism evidence="2 3">
    <name type="scientific">Wickerhamomyces anomalus (strain ATCC 58044 / CBS 1984 / NCYC 433 / NRRL Y-366-8)</name>
    <name type="common">Yeast</name>
    <name type="synonym">Hansenula anomala</name>
    <dbReference type="NCBI Taxonomy" id="683960"/>
    <lineage>
        <taxon>Eukaryota</taxon>
        <taxon>Fungi</taxon>
        <taxon>Dikarya</taxon>
        <taxon>Ascomycota</taxon>
        <taxon>Saccharomycotina</taxon>
        <taxon>Saccharomycetes</taxon>
        <taxon>Phaffomycetales</taxon>
        <taxon>Wickerhamomycetaceae</taxon>
        <taxon>Wickerhamomyces</taxon>
    </lineage>
</organism>
<name>A0A1E3PAW8_WICAA</name>
<reference evidence="2 3" key="1">
    <citation type="journal article" date="2016" name="Proc. Natl. Acad. Sci. U.S.A.">
        <title>Comparative genomics of biotechnologically important yeasts.</title>
        <authorList>
            <person name="Riley R."/>
            <person name="Haridas S."/>
            <person name="Wolfe K.H."/>
            <person name="Lopes M.R."/>
            <person name="Hittinger C.T."/>
            <person name="Goeker M."/>
            <person name="Salamov A.A."/>
            <person name="Wisecaver J.H."/>
            <person name="Long T.M."/>
            <person name="Calvey C.H."/>
            <person name="Aerts A.L."/>
            <person name="Barry K.W."/>
            <person name="Choi C."/>
            <person name="Clum A."/>
            <person name="Coughlan A.Y."/>
            <person name="Deshpande S."/>
            <person name="Douglass A.P."/>
            <person name="Hanson S.J."/>
            <person name="Klenk H.-P."/>
            <person name="LaButti K.M."/>
            <person name="Lapidus A."/>
            <person name="Lindquist E.A."/>
            <person name="Lipzen A.M."/>
            <person name="Meier-Kolthoff J.P."/>
            <person name="Ohm R.A."/>
            <person name="Otillar R.P."/>
            <person name="Pangilinan J.L."/>
            <person name="Peng Y."/>
            <person name="Rokas A."/>
            <person name="Rosa C.A."/>
            <person name="Scheuner C."/>
            <person name="Sibirny A.A."/>
            <person name="Slot J.C."/>
            <person name="Stielow J.B."/>
            <person name="Sun H."/>
            <person name="Kurtzman C.P."/>
            <person name="Blackwell M."/>
            <person name="Grigoriev I.V."/>
            <person name="Jeffries T.W."/>
        </authorList>
    </citation>
    <scope>NUCLEOTIDE SEQUENCE [LARGE SCALE GENOMIC DNA]</scope>
    <source>
        <strain evidence="3">ATCC 58044 / CBS 1984 / NCYC 433 / NRRL Y-366-8</strain>
    </source>
</reference>
<feature type="domain" description="SCP2" evidence="1">
    <location>
        <begin position="15"/>
        <end position="117"/>
    </location>
</feature>
<dbReference type="Proteomes" id="UP000094112">
    <property type="component" value="Unassembled WGS sequence"/>
</dbReference>
<dbReference type="OrthoDB" id="10265837at2759"/>
<evidence type="ECO:0000313" key="2">
    <source>
        <dbReference type="EMBL" id="ODQ62017.1"/>
    </source>
</evidence>
<protein>
    <recommendedName>
        <fullName evidence="1">SCP2 domain-containing protein</fullName>
    </recommendedName>
</protein>
<dbReference type="Gene3D" id="3.30.1050.10">
    <property type="entry name" value="SCP2 sterol-binding domain"/>
    <property type="match status" value="1"/>
</dbReference>
<sequence length="126" mass="13897">MSAFKSEPIFEGIEKQLKTNTEQTNKLVKKTKSVIVFNLKNKKNETKAWTLDLKNNGSLTSSKPEDFDSADLVITLKDLDFKKLVAGKSNSQKLFLGGKLKVKGDVMKAANIESILKSVAPVPSKL</sequence>
<dbReference type="AlphaFoldDB" id="A0A1E3PAW8"/>
<dbReference type="GO" id="GO:0005829">
    <property type="term" value="C:cytosol"/>
    <property type="evidence" value="ECO:0007669"/>
    <property type="project" value="TreeGrafter"/>
</dbReference>
<accession>A0A1E3PAW8</accession>
<gene>
    <name evidence="2" type="ORF">WICANDRAFT_60088</name>
</gene>
<dbReference type="EMBL" id="KV454208">
    <property type="protein sequence ID" value="ODQ62017.1"/>
    <property type="molecule type" value="Genomic_DNA"/>
</dbReference>
<evidence type="ECO:0000259" key="1">
    <source>
        <dbReference type="Pfam" id="PF02036"/>
    </source>
</evidence>
<dbReference type="InterPro" id="IPR003033">
    <property type="entry name" value="SCP2_sterol-bd_dom"/>
</dbReference>
<dbReference type="STRING" id="683960.A0A1E3PAW8"/>
<dbReference type="SUPFAM" id="SSF55718">
    <property type="entry name" value="SCP-like"/>
    <property type="match status" value="1"/>
</dbReference>
<dbReference type="Pfam" id="PF02036">
    <property type="entry name" value="SCP2"/>
    <property type="match status" value="1"/>
</dbReference>
<dbReference type="RefSeq" id="XP_019041224.1">
    <property type="nucleotide sequence ID" value="XM_019182934.1"/>
</dbReference>